<keyword evidence="1" id="KW-0808">Transferase</keyword>
<dbReference type="PROSITE" id="PS50237">
    <property type="entry name" value="HECT"/>
    <property type="match status" value="1"/>
</dbReference>
<organism evidence="6 7">
    <name type="scientific">Acipenser oxyrinchus oxyrinchus</name>
    <dbReference type="NCBI Taxonomy" id="40147"/>
    <lineage>
        <taxon>Eukaryota</taxon>
        <taxon>Metazoa</taxon>
        <taxon>Chordata</taxon>
        <taxon>Craniata</taxon>
        <taxon>Vertebrata</taxon>
        <taxon>Euteleostomi</taxon>
        <taxon>Actinopterygii</taxon>
        <taxon>Chondrostei</taxon>
        <taxon>Acipenseriformes</taxon>
        <taxon>Acipenseridae</taxon>
        <taxon>Acipenser</taxon>
    </lineage>
</organism>
<dbReference type="SUPFAM" id="SSF56204">
    <property type="entry name" value="Hect, E3 ligase catalytic domain"/>
    <property type="match status" value="1"/>
</dbReference>
<keyword evidence="2 3" id="KW-0833">Ubl conjugation pathway</keyword>
<dbReference type="AlphaFoldDB" id="A0AAD8GKG3"/>
<gene>
    <name evidence="6" type="ORF">AOXY_G373</name>
</gene>
<accession>A0AAD8GKG3</accession>
<dbReference type="InterPro" id="IPR035983">
    <property type="entry name" value="Hect_E3_ubiquitin_ligase"/>
</dbReference>
<evidence type="ECO:0000313" key="6">
    <source>
        <dbReference type="EMBL" id="KAK1175688.1"/>
    </source>
</evidence>
<sequence>MPFSTPQQEDNSWRAPRGQDKEKLASVGLTGKLNLDSTWNSQEVQHEIRSLFQTTLCRWRRVCFSFLQCLPGGRKLIKPNTSVSFSWNGAEVISLAGQGALYILSHHNLPESEEHESPSKETLSFLSSTNSLTHQINLENDVQQLEQNVLHHRTPVVSAESLFNSIVTEHDDVNIFEDVPPLSTGSEVTTRTLAHSVDRSPESVIAELCSSVLADGVQNVKVRRNHAFQDLLRWMNRADYGWDKHLNVSFVGEQGLDSGGPRRNLMELTVRGLINWGGLWCGKEGHLIPAPDFLTLQNRSHCMAGRIVGTVLVQSSLQLNIFAESLINTIAGINQWFVEDVADETVQSKLKEILDYQGRRDWTGDPVVEKIAENISFLGEVNDAQKKDFTQAAARYYTSVVNRAQIEEFKEGLETFGIATLIRKHPDVMKLLLCGQKRATIQPDEVYDMFEAELSEVGSNQRDLEEEAMMHFMLFLSSLTNLSDFYRIELKSRTKSILLYLLLDALA</sequence>
<feature type="compositionally biased region" description="Polar residues" evidence="4">
    <location>
        <begin position="1"/>
        <end position="10"/>
    </location>
</feature>
<dbReference type="Pfam" id="PF00632">
    <property type="entry name" value="HECT"/>
    <property type="match status" value="1"/>
</dbReference>
<evidence type="ECO:0000256" key="3">
    <source>
        <dbReference type="PROSITE-ProRule" id="PRU00104"/>
    </source>
</evidence>
<evidence type="ECO:0000256" key="4">
    <source>
        <dbReference type="SAM" id="MobiDB-lite"/>
    </source>
</evidence>
<dbReference type="EMBL" id="JAGXEW010000001">
    <property type="protein sequence ID" value="KAK1175688.1"/>
    <property type="molecule type" value="Genomic_DNA"/>
</dbReference>
<evidence type="ECO:0000256" key="1">
    <source>
        <dbReference type="ARBA" id="ARBA00022679"/>
    </source>
</evidence>
<reference evidence="6" key="1">
    <citation type="submission" date="2022-02" db="EMBL/GenBank/DDBJ databases">
        <title>Atlantic sturgeon de novo genome assembly.</title>
        <authorList>
            <person name="Stock M."/>
            <person name="Klopp C."/>
            <person name="Guiguen Y."/>
            <person name="Cabau C."/>
            <person name="Parinello H."/>
            <person name="Santidrian Yebra-Pimentel E."/>
            <person name="Kuhl H."/>
            <person name="Dirks R.P."/>
            <person name="Guessner J."/>
            <person name="Wuertz S."/>
            <person name="Du K."/>
            <person name="Schartl M."/>
        </authorList>
    </citation>
    <scope>NUCLEOTIDE SEQUENCE</scope>
    <source>
        <strain evidence="6">STURGEONOMICS-FGT-2020</strain>
        <tissue evidence="6">Whole blood</tissue>
    </source>
</reference>
<evidence type="ECO:0000313" key="7">
    <source>
        <dbReference type="Proteomes" id="UP001230051"/>
    </source>
</evidence>
<name>A0AAD8GKG3_ACIOX</name>
<dbReference type="GO" id="GO:0004842">
    <property type="term" value="F:ubiquitin-protein transferase activity"/>
    <property type="evidence" value="ECO:0007669"/>
    <property type="project" value="InterPro"/>
</dbReference>
<dbReference type="InterPro" id="IPR000569">
    <property type="entry name" value="HECT_dom"/>
</dbReference>
<comment type="caution">
    <text evidence="3">Lacks conserved residue(s) required for the propagation of feature annotation.</text>
</comment>
<feature type="domain" description="HECT" evidence="5">
    <location>
        <begin position="244"/>
        <end position="275"/>
    </location>
</feature>
<dbReference type="Proteomes" id="UP001230051">
    <property type="component" value="Unassembled WGS sequence"/>
</dbReference>
<feature type="region of interest" description="Disordered" evidence="4">
    <location>
        <begin position="1"/>
        <end position="21"/>
    </location>
</feature>
<comment type="caution">
    <text evidence="6">The sequence shown here is derived from an EMBL/GenBank/DDBJ whole genome shotgun (WGS) entry which is preliminary data.</text>
</comment>
<proteinExistence type="predicted"/>
<protein>
    <recommendedName>
        <fullName evidence="5">HECT domain-containing protein</fullName>
    </recommendedName>
</protein>
<keyword evidence="7" id="KW-1185">Reference proteome</keyword>
<evidence type="ECO:0000256" key="2">
    <source>
        <dbReference type="ARBA" id="ARBA00022786"/>
    </source>
</evidence>
<dbReference type="Gene3D" id="3.90.1750.10">
    <property type="entry name" value="Hect, E3 ligase catalytic domains"/>
    <property type="match status" value="1"/>
</dbReference>
<evidence type="ECO:0000259" key="5">
    <source>
        <dbReference type="PROSITE" id="PS50237"/>
    </source>
</evidence>